<evidence type="ECO:0000256" key="1">
    <source>
        <dbReference type="ARBA" id="ARBA00004202"/>
    </source>
</evidence>
<dbReference type="Gene3D" id="3.40.50.300">
    <property type="entry name" value="P-loop containing nucleotide triphosphate hydrolases"/>
    <property type="match status" value="1"/>
</dbReference>
<evidence type="ECO:0000256" key="2">
    <source>
        <dbReference type="ARBA" id="ARBA00005417"/>
    </source>
</evidence>
<dbReference type="SMART" id="SM00382">
    <property type="entry name" value="AAA"/>
    <property type="match status" value="1"/>
</dbReference>
<organism evidence="12 13">
    <name type="scientific">Paenibacillus larvae subsp. larvae</name>
    <dbReference type="NCBI Taxonomy" id="147375"/>
    <lineage>
        <taxon>Bacteria</taxon>
        <taxon>Bacillati</taxon>
        <taxon>Bacillota</taxon>
        <taxon>Bacilli</taxon>
        <taxon>Bacillales</taxon>
        <taxon>Paenibacillaceae</taxon>
        <taxon>Paenibacillus</taxon>
    </lineage>
</organism>
<dbReference type="FunFam" id="3.40.50.300:FF:000224">
    <property type="entry name" value="Energy-coupling factor transporter ATP-binding protein EcfA"/>
    <property type="match status" value="1"/>
</dbReference>
<keyword evidence="7" id="KW-1278">Translocase</keyword>
<keyword evidence="5 10" id="KW-0547">Nucleotide-binding</keyword>
<reference evidence="12 13" key="1">
    <citation type="journal article" date="2020" name="Int. J. Med. Microbiol.">
        <title>Discovery of Paenibacillus larvae ERIC V: Phenotypic and genomic comparison to genotypes ERIC I-IV reveal different inventories of virulence factors which correlate with epidemiological prevalences of American Foulbrood.</title>
        <authorList>
            <person name="Beims H."/>
            <person name="Bunk B."/>
            <person name="Erler S."/>
            <person name="Mohr K.I."/>
            <person name="Sproer C."/>
            <person name="Pradella S."/>
            <person name="Gunther G."/>
            <person name="Rohde M."/>
            <person name="von der Ohe W."/>
            <person name="Steinert M."/>
        </authorList>
    </citation>
    <scope>NUCLEOTIDE SEQUENCE [LARGE SCALE GENOMIC DNA]</scope>
    <source>
        <strain evidence="12">Eric_V</strain>
    </source>
</reference>
<dbReference type="InterPro" id="IPR050095">
    <property type="entry name" value="ECF_ABC_transporter_ATP-bd"/>
</dbReference>
<evidence type="ECO:0000256" key="5">
    <source>
        <dbReference type="ARBA" id="ARBA00022741"/>
    </source>
</evidence>
<protein>
    <recommendedName>
        <fullName evidence="10">ABC transporter ATP-binding protein</fullName>
    </recommendedName>
</protein>
<dbReference type="GO" id="GO:0043190">
    <property type="term" value="C:ATP-binding cassette (ABC) transporter complex"/>
    <property type="evidence" value="ECO:0007669"/>
    <property type="project" value="TreeGrafter"/>
</dbReference>
<evidence type="ECO:0000256" key="8">
    <source>
        <dbReference type="ARBA" id="ARBA00023136"/>
    </source>
</evidence>
<accession>A0A6C0QPB1</accession>
<dbReference type="PANTHER" id="PTHR43553:SF24">
    <property type="entry name" value="ENERGY-COUPLING FACTOR TRANSPORTER ATP-BINDING PROTEIN ECFA1"/>
    <property type="match status" value="1"/>
</dbReference>
<dbReference type="PROSITE" id="PS00211">
    <property type="entry name" value="ABC_TRANSPORTER_1"/>
    <property type="match status" value="1"/>
</dbReference>
<evidence type="ECO:0000256" key="10">
    <source>
        <dbReference type="RuleBase" id="RU364103"/>
    </source>
</evidence>
<gene>
    <name evidence="12" type="primary">cbiO_1</name>
    <name evidence="12" type="ORF">ERICV_01343</name>
</gene>
<comment type="similarity">
    <text evidence="2 10">Belongs to the ABC transporter superfamily.</text>
</comment>
<sequence length="270" mass="30244">MLSTNQISFEYEDGKLALDDVSIDLSKGNIIGLVGANGSGKSTLFKQLLGLLKPSDGKVMFHGQPLRYNKKDLFSLRKQVGIVFQDPDQQIFYSNVADDVAFALRNLGMKEDKIAVRLDKVLETVGAAEFRDKPVQYLSYGQKKRVAIAGALVVDTEWLLLDEPTAGLDPEGRQMMMELIRDLAAAGKKILISSHDIDLIYEICNYVYILKQGRVLLEGPETEVFSDVALVKEAGLTQPWLVKLHERIGLPLCKTEDELFRYSAKYIEEK</sequence>
<evidence type="ECO:0000313" key="12">
    <source>
        <dbReference type="EMBL" id="QHZ50507.1"/>
    </source>
</evidence>
<evidence type="ECO:0000256" key="4">
    <source>
        <dbReference type="ARBA" id="ARBA00022475"/>
    </source>
</evidence>
<keyword evidence="6 10" id="KW-0067">ATP-binding</keyword>
<evidence type="ECO:0000259" key="11">
    <source>
        <dbReference type="PROSITE" id="PS50893"/>
    </source>
</evidence>
<evidence type="ECO:0000256" key="7">
    <source>
        <dbReference type="ARBA" id="ARBA00022967"/>
    </source>
</evidence>
<feature type="domain" description="ABC transporter" evidence="11">
    <location>
        <begin position="2"/>
        <end position="237"/>
    </location>
</feature>
<comment type="function">
    <text evidence="9">Probably part of an ABC transporter complex. Responsible for energy coupling to the transport system.</text>
</comment>
<comment type="subcellular location">
    <subcellularLocation>
        <location evidence="1 10">Cell membrane</location>
        <topology evidence="1 10">Peripheral membrane protein</topology>
    </subcellularLocation>
</comment>
<dbReference type="InterPro" id="IPR027417">
    <property type="entry name" value="P-loop_NTPase"/>
</dbReference>
<dbReference type="GO" id="GO:0016887">
    <property type="term" value="F:ATP hydrolysis activity"/>
    <property type="evidence" value="ECO:0007669"/>
    <property type="project" value="InterPro"/>
</dbReference>
<dbReference type="InterPro" id="IPR003439">
    <property type="entry name" value="ABC_transporter-like_ATP-bd"/>
</dbReference>
<dbReference type="PROSITE" id="PS50893">
    <property type="entry name" value="ABC_TRANSPORTER_2"/>
    <property type="match status" value="1"/>
</dbReference>
<dbReference type="GO" id="GO:0042626">
    <property type="term" value="F:ATPase-coupled transmembrane transporter activity"/>
    <property type="evidence" value="ECO:0007669"/>
    <property type="project" value="TreeGrafter"/>
</dbReference>
<evidence type="ECO:0000256" key="9">
    <source>
        <dbReference type="ARBA" id="ARBA00025157"/>
    </source>
</evidence>
<dbReference type="InterPro" id="IPR017871">
    <property type="entry name" value="ABC_transporter-like_CS"/>
</dbReference>
<name>A0A6C0QPB1_9BACL</name>
<evidence type="ECO:0000256" key="3">
    <source>
        <dbReference type="ARBA" id="ARBA00022448"/>
    </source>
</evidence>
<evidence type="ECO:0000313" key="13">
    <source>
        <dbReference type="Proteomes" id="UP000464330"/>
    </source>
</evidence>
<dbReference type="GO" id="GO:0015087">
    <property type="term" value="F:cobalt ion transmembrane transporter activity"/>
    <property type="evidence" value="ECO:0007669"/>
    <property type="project" value="UniProtKB-ARBA"/>
</dbReference>
<dbReference type="PANTHER" id="PTHR43553">
    <property type="entry name" value="HEAVY METAL TRANSPORTER"/>
    <property type="match status" value="1"/>
</dbReference>
<dbReference type="Pfam" id="PF00005">
    <property type="entry name" value="ABC_tran"/>
    <property type="match status" value="1"/>
</dbReference>
<comment type="function">
    <text evidence="10">Part of an ABC transporter complex. Responsible for energy coupling to the transport system.</text>
</comment>
<dbReference type="NCBIfam" id="TIGR01166">
    <property type="entry name" value="cbiO"/>
    <property type="match status" value="1"/>
</dbReference>
<dbReference type="InterPro" id="IPR005876">
    <property type="entry name" value="Co_trans_ATP-bd"/>
</dbReference>
<dbReference type="InterPro" id="IPR003593">
    <property type="entry name" value="AAA+_ATPase"/>
</dbReference>
<proteinExistence type="inferred from homology"/>
<keyword evidence="8 10" id="KW-0472">Membrane</keyword>
<dbReference type="AlphaFoldDB" id="A0A6C0QPB1"/>
<dbReference type="GO" id="GO:0005524">
    <property type="term" value="F:ATP binding"/>
    <property type="evidence" value="ECO:0007669"/>
    <property type="project" value="UniProtKB-UniRule"/>
</dbReference>
<keyword evidence="3 10" id="KW-0813">Transport</keyword>
<keyword evidence="4 10" id="KW-1003">Cell membrane</keyword>
<dbReference type="RefSeq" id="WP_023483218.1">
    <property type="nucleotide sequence ID" value="NZ_CP019651.1"/>
</dbReference>
<dbReference type="Proteomes" id="UP000464330">
    <property type="component" value="Chromosome"/>
</dbReference>
<dbReference type="CDD" id="cd03225">
    <property type="entry name" value="ABC_cobalt_CbiO_domain1"/>
    <property type="match status" value="1"/>
</dbReference>
<dbReference type="SUPFAM" id="SSF52540">
    <property type="entry name" value="P-loop containing nucleoside triphosphate hydrolases"/>
    <property type="match status" value="1"/>
</dbReference>
<dbReference type="EMBL" id="CP019717">
    <property type="protein sequence ID" value="QHZ50507.1"/>
    <property type="molecule type" value="Genomic_DNA"/>
</dbReference>
<evidence type="ECO:0000256" key="6">
    <source>
        <dbReference type="ARBA" id="ARBA00022840"/>
    </source>
</evidence>
<dbReference type="InterPro" id="IPR015856">
    <property type="entry name" value="ABC_transpr_CbiO/EcfA_su"/>
</dbReference>